<gene>
    <name evidence="1" type="ORF">O6H91_04G094600</name>
</gene>
<evidence type="ECO:0000313" key="1">
    <source>
        <dbReference type="EMBL" id="KAJ7559637.1"/>
    </source>
</evidence>
<organism evidence="1 2">
    <name type="scientific">Diphasiastrum complanatum</name>
    <name type="common">Issler's clubmoss</name>
    <name type="synonym">Lycopodium complanatum</name>
    <dbReference type="NCBI Taxonomy" id="34168"/>
    <lineage>
        <taxon>Eukaryota</taxon>
        <taxon>Viridiplantae</taxon>
        <taxon>Streptophyta</taxon>
        <taxon>Embryophyta</taxon>
        <taxon>Tracheophyta</taxon>
        <taxon>Lycopodiopsida</taxon>
        <taxon>Lycopodiales</taxon>
        <taxon>Lycopodiaceae</taxon>
        <taxon>Lycopodioideae</taxon>
        <taxon>Diphasiastrum</taxon>
    </lineage>
</organism>
<protein>
    <submittedName>
        <fullName evidence="1">Uncharacterized protein</fullName>
    </submittedName>
</protein>
<comment type="caution">
    <text evidence="1">The sequence shown here is derived from an EMBL/GenBank/DDBJ whole genome shotgun (WGS) entry which is preliminary data.</text>
</comment>
<keyword evidence="2" id="KW-1185">Reference proteome</keyword>
<reference evidence="2" key="1">
    <citation type="journal article" date="2024" name="Proc. Natl. Acad. Sci. U.S.A.">
        <title>Extraordinary preservation of gene collinearity over three hundred million years revealed in homosporous lycophytes.</title>
        <authorList>
            <person name="Li C."/>
            <person name="Wickell D."/>
            <person name="Kuo L.Y."/>
            <person name="Chen X."/>
            <person name="Nie B."/>
            <person name="Liao X."/>
            <person name="Peng D."/>
            <person name="Ji J."/>
            <person name="Jenkins J."/>
            <person name="Williams M."/>
            <person name="Shu S."/>
            <person name="Plott C."/>
            <person name="Barry K."/>
            <person name="Rajasekar S."/>
            <person name="Grimwood J."/>
            <person name="Han X."/>
            <person name="Sun S."/>
            <person name="Hou Z."/>
            <person name="He W."/>
            <person name="Dai G."/>
            <person name="Sun C."/>
            <person name="Schmutz J."/>
            <person name="Leebens-Mack J.H."/>
            <person name="Li F.W."/>
            <person name="Wang L."/>
        </authorList>
    </citation>
    <scope>NUCLEOTIDE SEQUENCE [LARGE SCALE GENOMIC DNA]</scope>
    <source>
        <strain evidence="2">cv. PW_Plant_1</strain>
    </source>
</reference>
<sequence>MMKTDPLPKSPKHLQIDVEPIPTYQVSGEKDPYSTPLAICSTARSKEIRCCDSDSFYGISSVCGCCREMEDMVTAIAAFTHLPCNAVGGCNSRCLKVPESEHALDFYGVYDGHGGSQASLFCKHHLHIALAEEVKALNVAGTGTVLSNWKLQWENVRTTCFLKVDAGVGGECSNGSKCTNCQENGACSGMVAPVTAGSTAVVAIIGLCQIIVGNSGDSRAVISRGGKAIALSDDHKPEREDEKARIEAAGGSVIFWNGYRVFGVLANVEGHW</sequence>
<dbReference type="EMBL" id="CM055095">
    <property type="protein sequence ID" value="KAJ7559637.1"/>
    <property type="molecule type" value="Genomic_DNA"/>
</dbReference>
<evidence type="ECO:0000313" key="2">
    <source>
        <dbReference type="Proteomes" id="UP001162992"/>
    </source>
</evidence>
<name>A0ACC2E060_DIPCM</name>
<dbReference type="Proteomes" id="UP001162992">
    <property type="component" value="Chromosome 4"/>
</dbReference>
<accession>A0ACC2E060</accession>
<proteinExistence type="predicted"/>